<reference evidence="1" key="1">
    <citation type="submission" date="2018-05" db="EMBL/GenBank/DDBJ databases">
        <authorList>
            <person name="Lanie J.A."/>
            <person name="Ng W.-L."/>
            <person name="Kazmierczak K.M."/>
            <person name="Andrzejewski T.M."/>
            <person name="Davidsen T.M."/>
            <person name="Wayne K.J."/>
            <person name="Tettelin H."/>
            <person name="Glass J.I."/>
            <person name="Rusch D."/>
            <person name="Podicherti R."/>
            <person name="Tsui H.-C.T."/>
            <person name="Winkler M.E."/>
        </authorList>
    </citation>
    <scope>NUCLEOTIDE SEQUENCE</scope>
</reference>
<organism evidence="1">
    <name type="scientific">marine metagenome</name>
    <dbReference type="NCBI Taxonomy" id="408172"/>
    <lineage>
        <taxon>unclassified sequences</taxon>
        <taxon>metagenomes</taxon>
        <taxon>ecological metagenomes</taxon>
    </lineage>
</organism>
<evidence type="ECO:0000313" key="1">
    <source>
        <dbReference type="EMBL" id="SVB53145.1"/>
    </source>
</evidence>
<gene>
    <name evidence="1" type="ORF">METZ01_LOCUS205999</name>
</gene>
<dbReference type="EMBL" id="UINC01045867">
    <property type="protein sequence ID" value="SVB53145.1"/>
    <property type="molecule type" value="Genomic_DNA"/>
</dbReference>
<sequence>MAGATQVNPTMTNEGRSYTGTSLTGLTIDYATNGTDFSSTEMGPGGAHLQVIDLISQHASIVLHSGLRTDGSNAGQVWDCWVRGDRGTDTWDGTNSETFAAFMQTEIRSLTSVGAGSVSLSTATVVAAEGSPYLAE</sequence>
<protein>
    <submittedName>
        <fullName evidence="1">Uncharacterized protein</fullName>
    </submittedName>
</protein>
<name>A0A382ERY4_9ZZZZ</name>
<accession>A0A382ERY4</accession>
<dbReference type="AlphaFoldDB" id="A0A382ERY4"/>
<proteinExistence type="predicted"/>